<feature type="chain" id="PRO_5040322076" description="Exosome complex component RRP45" evidence="20">
    <location>
        <begin position="23"/>
        <end position="813"/>
    </location>
</feature>
<dbReference type="GO" id="GO:0000177">
    <property type="term" value="C:cytoplasmic exosome (RNase complex)"/>
    <property type="evidence" value="ECO:0007669"/>
    <property type="project" value="TreeGrafter"/>
</dbReference>
<feature type="domain" description="Exoribonuclease phosphorolytic" evidence="22">
    <location>
        <begin position="723"/>
        <end position="789"/>
    </location>
</feature>
<dbReference type="GO" id="GO:0071028">
    <property type="term" value="P:nuclear mRNA surveillance"/>
    <property type="evidence" value="ECO:0007669"/>
    <property type="project" value="TreeGrafter"/>
</dbReference>
<dbReference type="AlphaFoldDB" id="A0A9N9FHS9"/>
<dbReference type="SUPFAM" id="SSF54211">
    <property type="entry name" value="Ribosomal protein S5 domain 2-like"/>
    <property type="match status" value="1"/>
</dbReference>
<keyword evidence="11" id="KW-0812">Transmembrane</keyword>
<dbReference type="OrthoDB" id="10264038at2759"/>
<dbReference type="Gene3D" id="3.30.230.70">
    <property type="entry name" value="GHMP Kinase, N-terminal domain"/>
    <property type="match status" value="1"/>
</dbReference>
<keyword evidence="14" id="KW-0694">RNA-binding</keyword>
<evidence type="ECO:0000313" key="23">
    <source>
        <dbReference type="EMBL" id="CAG8535015.1"/>
    </source>
</evidence>
<dbReference type="InterPro" id="IPR020568">
    <property type="entry name" value="Ribosomal_Su5_D2-typ_SF"/>
</dbReference>
<evidence type="ECO:0000256" key="5">
    <source>
        <dbReference type="ARBA" id="ARBA00006678"/>
    </source>
</evidence>
<proteinExistence type="inferred from homology"/>
<comment type="similarity">
    <text evidence="5">Belongs to the RNase PH family.</text>
</comment>
<dbReference type="FunFam" id="3.30.230.70:FF:000005">
    <property type="entry name" value="Exosome complex component RRP45"/>
    <property type="match status" value="1"/>
</dbReference>
<keyword evidence="18" id="KW-0539">Nucleus</keyword>
<dbReference type="EMBL" id="CAJVPS010001356">
    <property type="protein sequence ID" value="CAG8535015.1"/>
    <property type="molecule type" value="Genomic_DNA"/>
</dbReference>
<dbReference type="PANTHER" id="PTHR11097:SF14">
    <property type="entry name" value="EXOSOME COMPLEX COMPONENT RRP45"/>
    <property type="match status" value="1"/>
</dbReference>
<dbReference type="GO" id="GO:0071035">
    <property type="term" value="P:nuclear polyadenylation-dependent rRNA catabolic process"/>
    <property type="evidence" value="ECO:0007669"/>
    <property type="project" value="TreeGrafter"/>
</dbReference>
<comment type="pathway">
    <text evidence="4">Glycolipid biosynthesis; glycosylphosphatidylinositol-anchor biosynthesis.</text>
</comment>
<dbReference type="GO" id="GO:0005730">
    <property type="term" value="C:nucleolus"/>
    <property type="evidence" value="ECO:0007669"/>
    <property type="project" value="UniProtKB-SubCell"/>
</dbReference>
<dbReference type="Pfam" id="PF03725">
    <property type="entry name" value="RNase_PH_C"/>
    <property type="match status" value="1"/>
</dbReference>
<dbReference type="InterPro" id="IPR036345">
    <property type="entry name" value="ExoRNase_PH_dom2_sf"/>
</dbReference>
<reference evidence="23" key="1">
    <citation type="submission" date="2021-06" db="EMBL/GenBank/DDBJ databases">
        <authorList>
            <person name="Kallberg Y."/>
            <person name="Tangrot J."/>
            <person name="Rosling A."/>
        </authorList>
    </citation>
    <scope>NUCLEOTIDE SEQUENCE</scope>
    <source>
        <strain evidence="23">FL130A</strain>
    </source>
</reference>
<keyword evidence="24" id="KW-1185">Reference proteome</keyword>
<dbReference type="PANTHER" id="PTHR11097">
    <property type="entry name" value="EXOSOME COMPLEX EXONUCLEASE RIBOSOMAL RNA PROCESSING PROTEIN"/>
    <property type="match status" value="1"/>
</dbReference>
<evidence type="ECO:0000313" key="24">
    <source>
        <dbReference type="Proteomes" id="UP000789508"/>
    </source>
</evidence>
<comment type="caution">
    <text evidence="23">The sequence shown here is derived from an EMBL/GenBank/DDBJ whole genome shotgun (WGS) entry which is preliminary data.</text>
</comment>
<evidence type="ECO:0000256" key="17">
    <source>
        <dbReference type="ARBA" id="ARBA00023180"/>
    </source>
</evidence>
<evidence type="ECO:0000256" key="1">
    <source>
        <dbReference type="ARBA" id="ARBA00004389"/>
    </source>
</evidence>
<keyword evidence="17" id="KW-0325">Glycoprotein</keyword>
<dbReference type="GO" id="GO:0016075">
    <property type="term" value="P:rRNA catabolic process"/>
    <property type="evidence" value="ECO:0007669"/>
    <property type="project" value="TreeGrafter"/>
</dbReference>
<dbReference type="InterPro" id="IPR027408">
    <property type="entry name" value="PNPase/RNase_PH_dom_sf"/>
</dbReference>
<dbReference type="GO" id="GO:0035925">
    <property type="term" value="F:mRNA 3'-UTR AU-rich region binding"/>
    <property type="evidence" value="ECO:0007669"/>
    <property type="project" value="TreeGrafter"/>
</dbReference>
<dbReference type="GO" id="GO:0000467">
    <property type="term" value="P:exonucleolytic trimming to generate mature 3'-end of 5.8S rRNA from tricistronic rRNA transcript (SSU-rRNA, 5.8S rRNA, LSU-rRNA)"/>
    <property type="evidence" value="ECO:0007669"/>
    <property type="project" value="TreeGrafter"/>
</dbReference>
<dbReference type="GO" id="GO:0005789">
    <property type="term" value="C:endoplasmic reticulum membrane"/>
    <property type="evidence" value="ECO:0007669"/>
    <property type="project" value="UniProtKB-SubCell"/>
</dbReference>
<evidence type="ECO:0000256" key="13">
    <source>
        <dbReference type="ARBA" id="ARBA00022835"/>
    </source>
</evidence>
<evidence type="ECO:0000256" key="20">
    <source>
        <dbReference type="SAM" id="SignalP"/>
    </source>
</evidence>
<dbReference type="Pfam" id="PF01138">
    <property type="entry name" value="RNase_PH"/>
    <property type="match status" value="1"/>
</dbReference>
<keyword evidence="10" id="KW-0698">rRNA processing</keyword>
<protein>
    <recommendedName>
        <fullName evidence="7">Exosome complex component RRP45</fullName>
    </recommendedName>
    <alternativeName>
        <fullName evidence="19">Ribosomal RNA-processing protein 45</fullName>
    </alternativeName>
</protein>
<keyword evidence="13" id="KW-0271">Exosome</keyword>
<evidence type="ECO:0000256" key="14">
    <source>
        <dbReference type="ARBA" id="ARBA00022884"/>
    </source>
</evidence>
<dbReference type="GO" id="GO:0034475">
    <property type="term" value="P:U4 snRNA 3'-end processing"/>
    <property type="evidence" value="ECO:0007669"/>
    <property type="project" value="TreeGrafter"/>
</dbReference>
<evidence type="ECO:0000256" key="11">
    <source>
        <dbReference type="ARBA" id="ARBA00022692"/>
    </source>
</evidence>
<dbReference type="GO" id="GO:0034473">
    <property type="term" value="P:U1 snRNA 3'-end processing"/>
    <property type="evidence" value="ECO:0007669"/>
    <property type="project" value="TreeGrafter"/>
</dbReference>
<evidence type="ECO:0000256" key="7">
    <source>
        <dbReference type="ARBA" id="ARBA00019572"/>
    </source>
</evidence>
<dbReference type="GO" id="GO:0034476">
    <property type="term" value="P:U5 snRNA 3'-end processing"/>
    <property type="evidence" value="ECO:0007669"/>
    <property type="project" value="TreeGrafter"/>
</dbReference>
<sequence length="813" mass="92831">MKYFHVYLTCLIVLLFVHGTVSTLRHRYSFFFDADTASKKSEENNGEETFSYWKNDTVRVKDFSGVYEWKLVVPTHSFLKTLVESRILPPQAIMEEPVSWKKEWTARIQIASENLVQVPPYFITPLPGLHVGISVKKEQIVSAFNPVKNSKKRWDFVNQQDMVDICKFLDVIFGIFACGHNEQYRKLKYDTIDLTKSISIIDGDESKAHAVDDEHQSPPSLFDFVIKYDDKLNTPIVDLRIVWWCRDRDIEIAKSHKLNNERVEIGLFEPPIGEDTFFGLRTVIGQDQNRILPTMVTVQSKSLHSDTFEFYSYIAPSQSFHPKFHTFITTPNKQSTKSSSCQNYIIHILPEYLFVDPYQVQEIFEKDQIGIWGETDLEKPVGTIGSKCGSVISIKEWEKNALREDDNEVNDEGKETSLGVTVVESKLPIHVRYQQPVGPGIFESRSHIPAFTAWPMVVQLCHDKNNSEENNFKESPFESTPLPISLIFPKNDTKKLKYFLPAQDSPGYLSSRWYWPVERLNIPVGQLQQLSIVKWWSLLASTLGFVCIVWALGEGIRLDYREKYDFRPLSFFFGPNYGHVEVHLGATKILAKVSCEVTRPYPDRGSEGILILNTEISPMAIPSLDIGRPSEDEVLVSRILERAIKRSRAIDTEGLCIVAGEKVWTIRVDIHFLEHDGNVIDAACIAALTALSHFRRPEVTLVGTEVTIHPVEQRNPVPLSVHHMPICVTFAFFDKGEILVVDPTLQEEQIRESDMTFTLNDHREICALSKAGGIALSMDKIVLCSKIATVRVTEIHEQIKKALEKDLESRRVP</sequence>
<evidence type="ECO:0000256" key="16">
    <source>
        <dbReference type="ARBA" id="ARBA00023136"/>
    </source>
</evidence>
<dbReference type="InterPro" id="IPR050590">
    <property type="entry name" value="Exosome_comp_Rrp42_subfam"/>
</dbReference>
<evidence type="ECO:0000256" key="2">
    <source>
        <dbReference type="ARBA" id="ARBA00004496"/>
    </source>
</evidence>
<keyword evidence="9" id="KW-0337">GPI-anchor biosynthesis</keyword>
<evidence type="ECO:0000256" key="10">
    <source>
        <dbReference type="ARBA" id="ARBA00022552"/>
    </source>
</evidence>
<dbReference type="InterPro" id="IPR033100">
    <property type="entry name" value="Rrp45"/>
</dbReference>
<comment type="similarity">
    <text evidence="6">Belongs to the PIGX family.</text>
</comment>
<dbReference type="GO" id="GO:0006506">
    <property type="term" value="P:GPI anchor biosynthetic process"/>
    <property type="evidence" value="ECO:0007669"/>
    <property type="project" value="UniProtKB-KW"/>
</dbReference>
<evidence type="ECO:0000256" key="8">
    <source>
        <dbReference type="ARBA" id="ARBA00022490"/>
    </source>
</evidence>
<dbReference type="GO" id="GO:0000176">
    <property type="term" value="C:nuclear exosome (RNase complex)"/>
    <property type="evidence" value="ECO:0007669"/>
    <property type="project" value="TreeGrafter"/>
</dbReference>
<evidence type="ECO:0000256" key="18">
    <source>
        <dbReference type="ARBA" id="ARBA00023242"/>
    </source>
</evidence>
<dbReference type="SUPFAM" id="SSF55666">
    <property type="entry name" value="Ribonuclease PH domain 2-like"/>
    <property type="match status" value="1"/>
</dbReference>
<evidence type="ECO:0000256" key="3">
    <source>
        <dbReference type="ARBA" id="ARBA00004604"/>
    </source>
</evidence>
<name>A0A9N9FHS9_9GLOM</name>
<evidence type="ECO:0000259" key="21">
    <source>
        <dbReference type="Pfam" id="PF01138"/>
    </source>
</evidence>
<evidence type="ECO:0000256" key="4">
    <source>
        <dbReference type="ARBA" id="ARBA00004687"/>
    </source>
</evidence>
<evidence type="ECO:0000259" key="22">
    <source>
        <dbReference type="Pfam" id="PF03725"/>
    </source>
</evidence>
<evidence type="ECO:0000256" key="15">
    <source>
        <dbReference type="ARBA" id="ARBA00022989"/>
    </source>
</evidence>
<gene>
    <name evidence="23" type="ORF">ALEPTO_LOCUS5127</name>
</gene>
<feature type="domain" description="Exoribonuclease phosphorolytic" evidence="21">
    <location>
        <begin position="566"/>
        <end position="697"/>
    </location>
</feature>
<dbReference type="InterPro" id="IPR013233">
    <property type="entry name" value="PIG-X/PBN1"/>
</dbReference>
<feature type="signal peptide" evidence="20">
    <location>
        <begin position="1"/>
        <end position="22"/>
    </location>
</feature>
<keyword evidence="16" id="KW-0472">Membrane</keyword>
<keyword evidence="20" id="KW-0732">Signal</keyword>
<evidence type="ECO:0000256" key="6">
    <source>
        <dbReference type="ARBA" id="ARBA00010345"/>
    </source>
</evidence>
<keyword evidence="15" id="KW-1133">Transmembrane helix</keyword>
<dbReference type="InterPro" id="IPR015847">
    <property type="entry name" value="ExoRNase_PH_dom2"/>
</dbReference>
<dbReference type="InterPro" id="IPR001247">
    <property type="entry name" value="ExoRNase_PH_dom1"/>
</dbReference>
<evidence type="ECO:0000256" key="9">
    <source>
        <dbReference type="ARBA" id="ARBA00022502"/>
    </source>
</evidence>
<dbReference type="CDD" id="cd11368">
    <property type="entry name" value="RNase_PH_RRP45"/>
    <property type="match status" value="1"/>
</dbReference>
<dbReference type="Proteomes" id="UP000789508">
    <property type="component" value="Unassembled WGS sequence"/>
</dbReference>
<evidence type="ECO:0000256" key="19">
    <source>
        <dbReference type="ARBA" id="ARBA00077933"/>
    </source>
</evidence>
<dbReference type="Pfam" id="PF08320">
    <property type="entry name" value="PIG-X"/>
    <property type="match status" value="1"/>
</dbReference>
<dbReference type="SMART" id="SM00780">
    <property type="entry name" value="PIG-X"/>
    <property type="match status" value="1"/>
</dbReference>
<accession>A0A9N9FHS9</accession>
<keyword evidence="8" id="KW-0963">Cytoplasm</keyword>
<keyword evidence="12" id="KW-0256">Endoplasmic reticulum</keyword>
<comment type="subcellular location">
    <subcellularLocation>
        <location evidence="2">Cytoplasm</location>
    </subcellularLocation>
    <subcellularLocation>
        <location evidence="1">Endoplasmic reticulum membrane</location>
        <topology evidence="1">Single-pass membrane protein</topology>
    </subcellularLocation>
    <subcellularLocation>
        <location evidence="3">Nucleus</location>
        <location evidence="3">Nucleolus</location>
    </subcellularLocation>
</comment>
<evidence type="ECO:0000256" key="12">
    <source>
        <dbReference type="ARBA" id="ARBA00022824"/>
    </source>
</evidence>
<organism evidence="23 24">
    <name type="scientific">Ambispora leptoticha</name>
    <dbReference type="NCBI Taxonomy" id="144679"/>
    <lineage>
        <taxon>Eukaryota</taxon>
        <taxon>Fungi</taxon>
        <taxon>Fungi incertae sedis</taxon>
        <taxon>Mucoromycota</taxon>
        <taxon>Glomeromycotina</taxon>
        <taxon>Glomeromycetes</taxon>
        <taxon>Archaeosporales</taxon>
        <taxon>Ambisporaceae</taxon>
        <taxon>Ambispora</taxon>
    </lineage>
</organism>
<dbReference type="GO" id="GO:0071038">
    <property type="term" value="P:TRAMP-dependent tRNA surveillance pathway"/>
    <property type="evidence" value="ECO:0007669"/>
    <property type="project" value="TreeGrafter"/>
</dbReference>